<proteinExistence type="predicted"/>
<dbReference type="Gene3D" id="1.10.45.10">
    <property type="entry name" value="Vanillyl-alcohol Oxidase, Chain A, domain 4"/>
    <property type="match status" value="1"/>
</dbReference>
<feature type="domain" description="FAD-binding PCMH-type" evidence="5">
    <location>
        <begin position="62"/>
        <end position="253"/>
    </location>
</feature>
<evidence type="ECO:0000256" key="4">
    <source>
        <dbReference type="SAM" id="MobiDB-lite"/>
    </source>
</evidence>
<organism evidence="6 7">
    <name type="scientific">Nocardioides caricicola</name>
    <dbReference type="NCBI Taxonomy" id="634770"/>
    <lineage>
        <taxon>Bacteria</taxon>
        <taxon>Bacillati</taxon>
        <taxon>Actinomycetota</taxon>
        <taxon>Actinomycetes</taxon>
        <taxon>Propionibacteriales</taxon>
        <taxon>Nocardioidaceae</taxon>
        <taxon>Nocardioides</taxon>
    </lineage>
</organism>
<dbReference type="InterPro" id="IPR016169">
    <property type="entry name" value="FAD-bd_PCMH_sub2"/>
</dbReference>
<evidence type="ECO:0000256" key="3">
    <source>
        <dbReference type="ARBA" id="ARBA00023002"/>
    </source>
</evidence>
<dbReference type="SUPFAM" id="SSF56176">
    <property type="entry name" value="FAD-binding/transporter-associated domain-like"/>
    <property type="match status" value="1"/>
</dbReference>
<dbReference type="InterPro" id="IPR016166">
    <property type="entry name" value="FAD-bd_PCMH"/>
</dbReference>
<dbReference type="Pfam" id="PF01565">
    <property type="entry name" value="FAD_binding_4"/>
    <property type="match status" value="1"/>
</dbReference>
<dbReference type="InterPro" id="IPR015213">
    <property type="entry name" value="Cholesterol_OX_subst-bd"/>
</dbReference>
<protein>
    <submittedName>
        <fullName evidence="6">Cholesterol oxidase substrate-binding domain-containing protein</fullName>
    </submittedName>
</protein>
<dbReference type="PANTHER" id="PTHR43762">
    <property type="entry name" value="L-GULONOLACTONE OXIDASE"/>
    <property type="match status" value="1"/>
</dbReference>
<dbReference type="InterPro" id="IPR010031">
    <property type="entry name" value="FAD_lactone_oxidase-like"/>
</dbReference>
<dbReference type="InterPro" id="IPR036318">
    <property type="entry name" value="FAD-bd_PCMH-like_sf"/>
</dbReference>
<dbReference type="PROSITE" id="PS51318">
    <property type="entry name" value="TAT"/>
    <property type="match status" value="1"/>
</dbReference>
<evidence type="ECO:0000256" key="2">
    <source>
        <dbReference type="ARBA" id="ARBA00022827"/>
    </source>
</evidence>
<dbReference type="Pfam" id="PF09129">
    <property type="entry name" value="Chol_subst-bind"/>
    <property type="match status" value="1"/>
</dbReference>
<dbReference type="InterPro" id="IPR016171">
    <property type="entry name" value="Vanillyl_alc_oxidase_C-sub2"/>
</dbReference>
<dbReference type="RefSeq" id="WP_345176983.1">
    <property type="nucleotide sequence ID" value="NZ_BAABFQ010000006.1"/>
</dbReference>
<dbReference type="InterPro" id="IPR006311">
    <property type="entry name" value="TAT_signal"/>
</dbReference>
<gene>
    <name evidence="6" type="ORF">ACFPKY_03805</name>
</gene>
<name>A0ABW0MWX1_9ACTN</name>
<accession>A0ABW0MWX1</accession>
<reference evidence="7" key="1">
    <citation type="journal article" date="2019" name="Int. J. Syst. Evol. Microbiol.">
        <title>The Global Catalogue of Microorganisms (GCM) 10K type strain sequencing project: providing services to taxonomists for standard genome sequencing and annotation.</title>
        <authorList>
            <consortium name="The Broad Institute Genomics Platform"/>
            <consortium name="The Broad Institute Genome Sequencing Center for Infectious Disease"/>
            <person name="Wu L."/>
            <person name="Ma J."/>
        </authorList>
    </citation>
    <scope>NUCLEOTIDE SEQUENCE [LARGE SCALE GENOMIC DNA]</scope>
    <source>
        <strain evidence="7">KACC 13778</strain>
    </source>
</reference>
<evidence type="ECO:0000256" key="1">
    <source>
        <dbReference type="ARBA" id="ARBA00022630"/>
    </source>
</evidence>
<evidence type="ECO:0000313" key="7">
    <source>
        <dbReference type="Proteomes" id="UP001595956"/>
    </source>
</evidence>
<dbReference type="SUPFAM" id="SSF55103">
    <property type="entry name" value="FAD-linked oxidases, C-terminal domain"/>
    <property type="match status" value="1"/>
</dbReference>
<evidence type="ECO:0000259" key="5">
    <source>
        <dbReference type="PROSITE" id="PS51387"/>
    </source>
</evidence>
<dbReference type="InterPro" id="IPR016167">
    <property type="entry name" value="FAD-bd_PCMH_sub1"/>
</dbReference>
<dbReference type="EMBL" id="JBHSMD010000001">
    <property type="protein sequence ID" value="MFC5492207.1"/>
    <property type="molecule type" value="Genomic_DNA"/>
</dbReference>
<keyword evidence="1" id="KW-0285">Flavoprotein</keyword>
<dbReference type="InterPro" id="IPR006094">
    <property type="entry name" value="Oxid_FAD_bind_N"/>
</dbReference>
<feature type="region of interest" description="Disordered" evidence="4">
    <location>
        <begin position="443"/>
        <end position="463"/>
    </location>
</feature>
<dbReference type="PROSITE" id="PS51387">
    <property type="entry name" value="FAD_PCMH"/>
    <property type="match status" value="1"/>
</dbReference>
<dbReference type="Gene3D" id="3.40.462.10">
    <property type="entry name" value="FAD-linked oxidases, C-terminal domain"/>
    <property type="match status" value="1"/>
</dbReference>
<dbReference type="InterPro" id="IPR016164">
    <property type="entry name" value="FAD-linked_Oxase-like_C"/>
</dbReference>
<keyword evidence="3" id="KW-0560">Oxidoreductase</keyword>
<dbReference type="Gene3D" id="3.30.465.10">
    <property type="match status" value="1"/>
</dbReference>
<keyword evidence="2" id="KW-0274">FAD</keyword>
<dbReference type="Proteomes" id="UP001595956">
    <property type="component" value="Unassembled WGS sequence"/>
</dbReference>
<comment type="caution">
    <text evidence="6">The sequence shown here is derived from an EMBL/GenBank/DDBJ whole genome shotgun (WGS) entry which is preliminary data.</text>
</comment>
<keyword evidence="7" id="KW-1185">Reference proteome</keyword>
<evidence type="ECO:0000313" key="6">
    <source>
        <dbReference type="EMBL" id="MFC5492207.1"/>
    </source>
</evidence>
<dbReference type="PANTHER" id="PTHR43762:SF1">
    <property type="entry name" value="D-ARABINONO-1,4-LACTONE OXIDASE"/>
    <property type="match status" value="1"/>
</dbReference>
<dbReference type="InterPro" id="IPR016170">
    <property type="entry name" value="Cytok_DH_C_sf"/>
</dbReference>
<dbReference type="Gene3D" id="3.30.43.10">
    <property type="entry name" value="Uridine Diphospho-n-acetylenolpyruvylglucosamine Reductase, domain 2"/>
    <property type="match status" value="1"/>
</dbReference>
<sequence length="572" mass="62098">MSESTRAGISRRRLIQGAAAAGVAAWIPFEQIPAASAALPTPPSFPSGIPLFQQSYKNWSGAIAVDAVWTCTPASAAQVVTLANWARANGWRLRAKGSSHNWSPLSLAADGSDAANVVLVDTKTNLKAITVDTATSRVRVQTGATMEALLTALEAKGLGVTACPAPGDLTVGGVLAIDGHGTAVPKTGETKPAGHTYGSISNLVQQVTAVVWDGPTSTYVLKTYDRTAPEAGALMAHVGRAFVTEVVLQAGPNQRLRCQSWFDIPATELFAPAGSGGKTFSSYLNSAGRVEAIWFPFTPKPWLKVWSVAPSKPLLSRQVNSPYNYTFSDNLPDFFFDLAESIVRGDPAGTPDFGLNNYNIVAAGLVTTFTYDIWGWSKNLLLYVRPSTLRVTANGYAIVCKRSDVQRVIQEFTFRYSTRLNDYRQQGKFPMNGPVEIRVTGLDKPSDVGATRSPQLSALRPRPDRPDWDCAVWLDILTLPGTPYADEFYADIESWIYANYSTYADVRPEWSKGWGYTASGAWTSNDVIDAKVPATFRAGQPLNDNWDSARQMLDILDPARVFSSSFVNKLLY</sequence>